<reference evidence="8" key="1">
    <citation type="submission" date="2021-06" db="EMBL/GenBank/DDBJ databases">
        <title>Updating the genus Pseudomonas: Description of 43 new species and partition of the Pseudomonas putida group.</title>
        <authorList>
            <person name="Girard L."/>
            <person name="Lood C."/>
            <person name="Vandamme P."/>
            <person name="Rokni-Zadeh H."/>
            <person name="van Noort V."/>
            <person name="Hofte M."/>
            <person name="Lavigne R."/>
            <person name="De Mot R."/>
        </authorList>
    </citation>
    <scope>NUCLEOTIDE SEQUENCE</scope>
    <source>
        <strain evidence="8">CMR12a</strain>
    </source>
</reference>
<dbReference type="SMART" id="SM00912">
    <property type="entry name" value="Haemagg_act"/>
    <property type="match status" value="1"/>
</dbReference>
<dbReference type="InterPro" id="IPR012334">
    <property type="entry name" value="Pectin_lyas_fold"/>
</dbReference>
<dbReference type="InterPro" id="IPR008619">
    <property type="entry name" value="Filamentous_hemagglutn_rpt"/>
</dbReference>
<feature type="compositionally biased region" description="Polar residues" evidence="6">
    <location>
        <begin position="4299"/>
        <end position="4308"/>
    </location>
</feature>
<evidence type="ECO:0000256" key="4">
    <source>
        <dbReference type="ARBA" id="ARBA00023026"/>
    </source>
</evidence>
<feature type="region of interest" description="Disordered" evidence="6">
    <location>
        <begin position="4299"/>
        <end position="4319"/>
    </location>
</feature>
<evidence type="ECO:0000313" key="8">
    <source>
        <dbReference type="EMBL" id="QXH40979.1"/>
    </source>
</evidence>
<organism evidence="8 9">
    <name type="scientific">Pseudomonas sessilinigenes</name>
    <dbReference type="NCBI Taxonomy" id="658629"/>
    <lineage>
        <taxon>Bacteria</taxon>
        <taxon>Pseudomonadati</taxon>
        <taxon>Pseudomonadota</taxon>
        <taxon>Gammaproteobacteria</taxon>
        <taxon>Pseudomonadales</taxon>
        <taxon>Pseudomonadaceae</taxon>
        <taxon>Pseudomonas</taxon>
    </lineage>
</organism>
<dbReference type="Gene3D" id="2.160.20.10">
    <property type="entry name" value="Single-stranded right-handed beta-helix, Pectin lyase-like"/>
    <property type="match status" value="1"/>
</dbReference>
<keyword evidence="3" id="KW-1266">Target cell cytoplasm</keyword>
<dbReference type="Pfam" id="PF04829">
    <property type="entry name" value="PT-VENN"/>
    <property type="match status" value="1"/>
</dbReference>
<dbReference type="NCBIfam" id="TIGR01731">
    <property type="entry name" value="fil_hemag_20aa"/>
    <property type="match status" value="54"/>
</dbReference>
<sequence>MDVRQFAFLARQPSAALQSRDSFWGLSKRGLAFILANVMFWQPLVVMADGIVVNGSGTTLGQAGNGVPVVNIAAPNGGGLSHNKFSDYNVGQQGVILNNATDRTQSTQLGGIILGNPNLGGRAANVILNEVNGGSPSQLKGYTEVAGQSAHVIVANPYGVTCNGCGFINTPKTTLTTGKPVIENGQLQRYQVDQGSVAIEGAGLNASNIDQFEIITRSAKVNAQIQARHLALVTGANDVDAQTLKATARAANPADAPQLAIDSSALGGMYAGAIKLVGTEAGVGVKLDGKLIASGGDIQLDANGQLRMAQVTADKGAVAIKAQGLETQGAVYAGTELKVETQGDLHNRNNLVARDRITLTSGGALNNQGIIEAGVNADNSRNAQGDLSLSAQSLNNAGKSLVASRDVSVTTTQTLDNQGGTLSGQRQVTVNAGTLDNRHQGRVLSAGNTDLTAGQLLNTQGGLVNSGANLNAQVGRVDNSGGELSTPGNLTLQVTSLDNVAGLASAGQHLRLDASGTLNNRTGQLTSLQTLELKAAKVDNNAGRIASNQTLNASVSGLEQGNGGRLTSTTELTLDLNHGHLDNQGGLINAPRLALKNLDSVDNRHGEISSAQAFTLMARSLDNSHGKLLANQALTLRLDQALVNVEGLIFATGLDAQAASLDNHDGVLTSKADLALGLADAANNQGGEISSLGTTRIKGTRLDNGDGQVSGDAALDITLSGALDNRKGMLGSALSLDLNAASLDNREGGSLVSDGRLNAHLQGLLDNQQGTINAKGALEVQASRLDNRHGSLDGKDLLTLRADALDNRTGKLRAQQKLQLDVEQLDNRQQGLLHSLAALSFKGAHLDNRGGLLSAAGPLRLEAASLDNGTGRISSKSTLVAQLTRVLNQHGELVAEGDLELSGASLDNREGGLVGGTKALKLDVAQVDNRGGEISSSQGLTLHGTRLDNSDSGKLLAGTDLGLHMSQVLNQNQGLLFSKGTANLTGQTLDNTRGRLVAQQGLDIGLDHALDNLQGQISSEGLLNARVGNLDNTDGKLSSVGALELASSAALVNRNGSITTDAGLLIHSQDLDNSQQGLLSGKGATRIDTGILDNTQGGKLVSGDSLELKATQLSNGQGSRIASEGALDASVSGFDQQGGELFSKSALTLDLNQGRLTNHKGLINAPLLVLKNLAEVDNQDGEISSAQAFTLAARSLDNGSGKLISQQGLTLRIEQALSNLKGLVSAKTLDLHSQSLDNGAGLISSRGTQLLKVDTRLLNQDGTVIADERLELQAAGVDNRKGQVSGKAEVVARIASLDNQGGQLVAGNTLLLRGDSLDNRQGGLVGATQGLQLTVAAMDNRGGELSSRADVTLGGSHLDNGDGGKVLSEGRLALVVAQVLNRNKGLLSGKAGLGLDGSHLDNTDGLLLTQQDLKVRLQGDLDNRQGLISAEGNLTLEGQALDNRRGSVSSAQALTLEQRGDVLNQQGEIVTDGALLLGSAGLDNRNAGNISAKGAAHVVTTAVDNSQNGRLNSGANLTLKTGRLTNQDGGRVASAGALDASLTGLDQQGGQLFSNTALTLDLGQGPLNNHKGLINAPLLVLKNLGQVNNQGGEISSAQAFTLAAQNLDNSNGKVLSNQALTLRIDQALGNLKGLIAAAALDVRAASLDNSGGTLTSRGDLDLQLAGALNNSQQGLINATGSLNLDSSAVDNRGGSLLGGAIAVDLGNATGDVNNDDGLISTDGQLRITHLRDLSNRRGEVSSHQSLELAARKLDNSAGKLISNQQLNLTAQGLDNQGGLVSGWQGLSANLGSLDNRNLGTLSSRSGALDAQVSGDLQNSGAGALVSQKALTVAAANLDNSNGGILSSGAGQSLNVSGLLSNAQGGLIDSGATLVLNAMTLGNASGTINAQQALSLNATRLDNSHGSLVGNAAVTLDLLGNLDNTQGKLASGGPLRIERAGQIDNQGGQLASQGLLKLFAAGLDNRNRGTVAANEQLTLHVDGALHNSGDGLIYSQNAAIDLRAASLANAKGTLQSQGALDLTTGDIDNQGGHLVAKAGDLTLAAGALDNRGGVLSSLQGALTANLDGVLKNGYDLNDKRQGGVIQAQRLSLRALAGIDNYGGRISAQSDDALISTGDFDNRNGGLYAKGLVKVSGGNFDNSGDQDGQIAGRQIDLDLSGALNNRLGIIESDSTLAIKAASLDNQAGQLRALGTSGSTRFEIGGQFDNRNGTLESANTDLSLGVGSFLNGGGSLLHVGRGTFDIATANVTGAGGSIVTRGGLTLNADSWNNSNVIQAGRLTVNVGQFSQSASGQLLASEALVGSGGNWSNDGLIASDASLSLNLNGAYSGSGRVSSRGTLGLTAGQLDLNSAASIAGGGDTSVSVAGQLNNAGRLTSAARLDLVAGGIANQGTLGAGGDLVLTTGALVNDHGLVFSGGDMGLRVESLTNSYADVYSLGNLAIDRDGKGTLANRIVNRSGSLQSDGSMALAASTIENVRAVLKTDNKGIYTARIGEIACIKGVNAGDCGGKRNHVWEVVQRDKFEVTEASAASSITAGANLTIKGGDLLNQSSTIAAGGGLVATVNNLTNSGIETGETETTRVFRSQRTKNAGSWYNVASAVTNKYWFQSAGYNPNDLGGLEGALAGFIGMTEAELPQFGKSVKIAGGDQSYAAVMQAGGAVNINAGNGIDNSVVRPGYTYIGSGARTNTDAPGTTFATRITLNQQLPPDLAQQQVNPLALPGFSLPTGKNGLFRLSGQSGSTPATTAPQSWTMGGASLSSTQRQQGQAAPQVRDINMADTAQVTARSADLNAVAPVLAQVGGEARVVDSSLPATGTVPGPVLPGRSTADAGISQPATLNGQSQMPVSVERVQGLPDSSVRSNPHKYLIETNPVLTDLKQFMSSDYLLSNLGYNPDDSAKRLGDGFYEQKLIQQAVTARTGQRFINGQDTDEKLFKYLMDNAIKSKQQLNLAVGVSLTSEQVAALTHDIVWLENAEVNGEQVLVPVLYLAHSNNRLAPNGALIAGSDVNLIAGQDLNNVGTLRATNNLSAQAGQNLVNSGLVEAGNRLDLLAGNNLVNKAGGIIAGRDVNLTATRGDVLNERTLTSHQSSNGSYAQQRDFVDNAARVEAANNLVINAGRDLNNNGGVLKSGADTSLKAGRDVNLSAVEQVVSNDRGTRYNDLSVTQNGSSLQSGRDLAISAGRDITAIASQIEAKRDVTMSATENLNLVSAANEQHSASKTKKVTSQEDHVQQVSTTLAAGGNVTLKAGEDLQLIASRVTAGNEAYLYAVGDVNLDAAQNSDYSYYRKTKTSSSGLSSTQKTRIDSSSSTTQEGSSVSGDKVVVRAGQDIGVTASNVVSTQSTSLVAGRNVAIDSATQTSEESHSTSKKKSGLLSSGGIGFTLGSSSLQNTSTSSSENAKVSTIGSVLGNVDIQAGKDLGIKGSDVVAGKDINLVGQNVSILAAENHNRSEQTSKSKTSGLTLALSGTVGSAIDTAYQTTKQAKEEDDSRLSALQGIKAGLTGIQAWQAAQQNGGMNADNVGQFVGISLSLGSQKSSSKQTQEQTVSQGSSLNAGGSLSILATGKESLGSDGDINVHGSKLQAAKDLKLVANRDINLDAAANTQRLDGKNSSSGGAVGASIGFGSSGAGLSIFANGNKGTGNEKGNGTTWTETTLDAGNHASLVSGRDATLKGAQVNADKITANVGRDLTLQSLQDTDNYKSKQSNVSAGASFTIGTMTGSGSLSVSQSKIDSKYQSVQEQTGLFAGKGGYQVEVGKHTQLDGSVIASTAEADKNRLSTGTLGWSDLKNKADYTSQIQSASVSSGNGGTDGFISNMPSGTLIAYNHSGSASGTTSSAISNGTLEIRDPSLQKQDVTTLSHDVEHANGSISPIFDKEKEQKRLRQVQLIGEIGTQVTDIVRTEGQLKADKDASDELEKLGIHRPGKNASKEEVDNYQQKLIATDAYQRIMGKYGTGGDYQRVAQAVTAALQGLAGGDIGSALAGASAPYLAQLIKKTTGDNTALNAMAHAVLGAAVAQAQGNSAIAGAAGAAGGELAARLITQQLYGTSDTSSLSEEQKQTVAALSTLAAGLAGGIAKGDSAGAIAGAGAGKNAVENNLLANKYGVDKLNEASLVALHEKLVAAKIGGMNDLQDKFSACAGDGGCERAVRNEYRQREKESGENLVALYQAGGLSQEELNLLFGKYARIMMEGAKEGQLSSGWGGILGDIYTLNGNDWTPIGTISNPYLALVRSSEQIAEWKKQGLSDEKIRELSLKDGVISSVLAPVDVNGVTNLLNNGASKEELIRFAMIAAFGRAASGSSKLSKVTDGSSGSGGNVGPTLPKNFNESVLGHNTQIGVRNSKAGTISGAHNRDAFLESIELTGAKITNKITDARFPGLIEYSYQLPRTNTKRELIGGYKPVSTKTTYDPRVLPDDKVADMSSRAAIQADAIFKAKPNEREASIKIDGYYFQVTRNSRTGEITNSFITIPPRTK</sequence>
<protein>
    <submittedName>
        <fullName evidence="8">Hemagglutinin repeat-containing protein</fullName>
    </submittedName>
</protein>
<dbReference type="RefSeq" id="WP_124345441.1">
    <property type="nucleotide sequence ID" value="NZ_CP027706.1"/>
</dbReference>
<proteinExistence type="inferred from homology"/>
<dbReference type="Proteomes" id="UP000693952">
    <property type="component" value="Chromosome"/>
</dbReference>
<evidence type="ECO:0000256" key="6">
    <source>
        <dbReference type="SAM" id="MobiDB-lite"/>
    </source>
</evidence>
<dbReference type="Pfam" id="PF13332">
    <property type="entry name" value="Fil_haemagg_2"/>
    <property type="match status" value="4"/>
</dbReference>
<feature type="domain" description="Filamentous haemagglutinin FhaB/tRNA nuclease CdiA-like TPS" evidence="7">
    <location>
        <begin position="64"/>
        <end position="185"/>
    </location>
</feature>
<name>A0ABX8MNU8_9PSED</name>
<dbReference type="SUPFAM" id="SSF51126">
    <property type="entry name" value="Pectin lyase-like"/>
    <property type="match status" value="1"/>
</dbReference>
<evidence type="ECO:0000313" key="9">
    <source>
        <dbReference type="Proteomes" id="UP000693952"/>
    </source>
</evidence>
<feature type="compositionally biased region" description="Low complexity" evidence="6">
    <location>
        <begin position="3286"/>
        <end position="3317"/>
    </location>
</feature>
<feature type="region of interest" description="Disordered" evidence="6">
    <location>
        <begin position="3286"/>
        <end position="3318"/>
    </location>
</feature>
<dbReference type="EMBL" id="CP077074">
    <property type="protein sequence ID" value="QXH40979.1"/>
    <property type="molecule type" value="Genomic_DNA"/>
</dbReference>
<dbReference type="InterPro" id="IPR010069">
    <property type="entry name" value="CdiA_FHA1_rpt"/>
</dbReference>
<dbReference type="Pfam" id="PF05594">
    <property type="entry name" value="Fil_haemagg"/>
    <property type="match status" value="27"/>
</dbReference>
<dbReference type="InterPro" id="IPR025157">
    <property type="entry name" value="Hemagglutinin_rpt"/>
</dbReference>
<evidence type="ECO:0000256" key="3">
    <source>
        <dbReference type="ARBA" id="ARBA00022913"/>
    </source>
</evidence>
<dbReference type="NCBIfam" id="TIGR01901">
    <property type="entry name" value="adhes_NPXG"/>
    <property type="match status" value="1"/>
</dbReference>
<dbReference type="InterPro" id="IPR011050">
    <property type="entry name" value="Pectin_lyase_fold/virulence"/>
</dbReference>
<evidence type="ECO:0000259" key="7">
    <source>
        <dbReference type="SMART" id="SM00912"/>
    </source>
</evidence>
<evidence type="ECO:0000256" key="2">
    <source>
        <dbReference type="ARBA" id="ARBA00022656"/>
    </source>
</evidence>
<dbReference type="InterPro" id="IPR006914">
    <property type="entry name" value="VENN_dom"/>
</dbReference>
<keyword evidence="4" id="KW-0843">Virulence</keyword>
<evidence type="ECO:0000256" key="5">
    <source>
        <dbReference type="ARBA" id="ARBA00024043"/>
    </source>
</evidence>
<dbReference type="CDD" id="cd20686">
    <property type="entry name" value="CdiA-CT_Ec-like"/>
    <property type="match status" value="1"/>
</dbReference>
<comment type="subcellular location">
    <subcellularLocation>
        <location evidence="1">Target cell</location>
        <location evidence="1">Target cell cytoplasm</location>
    </subcellularLocation>
</comment>
<dbReference type="Pfam" id="PF05860">
    <property type="entry name" value="TPS"/>
    <property type="match status" value="1"/>
</dbReference>
<keyword evidence="2" id="KW-0800">Toxin</keyword>
<dbReference type="InterPro" id="IPR008638">
    <property type="entry name" value="FhaB/CdiA-like_TPS"/>
</dbReference>
<evidence type="ECO:0000256" key="1">
    <source>
        <dbReference type="ARBA" id="ARBA00004219"/>
    </source>
</evidence>
<keyword evidence="9" id="KW-1185">Reference proteome</keyword>
<comment type="similarity">
    <text evidence="5">In the N-terminal section; belongs to the CdiA toxin family.</text>
</comment>
<gene>
    <name evidence="8" type="ORF">KSS89_01795</name>
</gene>
<accession>A0ABX8MNU8</accession>